<organism evidence="1 2">
    <name type="scientific">Spirosoma sordidisoli</name>
    <dbReference type="NCBI Taxonomy" id="2502893"/>
    <lineage>
        <taxon>Bacteria</taxon>
        <taxon>Pseudomonadati</taxon>
        <taxon>Bacteroidota</taxon>
        <taxon>Cytophagia</taxon>
        <taxon>Cytophagales</taxon>
        <taxon>Cytophagaceae</taxon>
        <taxon>Spirosoma</taxon>
    </lineage>
</organism>
<dbReference type="EMBL" id="SBLB01000001">
    <property type="protein sequence ID" value="RYC70720.1"/>
    <property type="molecule type" value="Genomic_DNA"/>
</dbReference>
<reference evidence="1 2" key="1">
    <citation type="submission" date="2019-01" db="EMBL/GenBank/DDBJ databases">
        <title>Spirosoma flava sp. nov., a propanil-degrading bacterium isolated from herbicide-contaminated soil.</title>
        <authorList>
            <person name="Zhang L."/>
            <person name="Jiang J.-D."/>
        </authorList>
    </citation>
    <scope>NUCLEOTIDE SEQUENCE [LARGE SCALE GENOMIC DNA]</scope>
    <source>
        <strain evidence="1 2">TY50</strain>
    </source>
</reference>
<name>A0A4Q2USL9_9BACT</name>
<protein>
    <submittedName>
        <fullName evidence="1">Uncharacterized protein</fullName>
    </submittedName>
</protein>
<keyword evidence="2" id="KW-1185">Reference proteome</keyword>
<dbReference type="AlphaFoldDB" id="A0A4Q2USL9"/>
<dbReference type="Proteomes" id="UP000290407">
    <property type="component" value="Unassembled WGS sequence"/>
</dbReference>
<dbReference type="RefSeq" id="WP_129598984.1">
    <property type="nucleotide sequence ID" value="NZ_SBLB01000001.1"/>
</dbReference>
<gene>
    <name evidence="1" type="ORF">EQG79_00780</name>
</gene>
<comment type="caution">
    <text evidence="1">The sequence shown here is derived from an EMBL/GenBank/DDBJ whole genome shotgun (WGS) entry which is preliminary data.</text>
</comment>
<evidence type="ECO:0000313" key="2">
    <source>
        <dbReference type="Proteomes" id="UP000290407"/>
    </source>
</evidence>
<proteinExistence type="predicted"/>
<accession>A0A4Q2USL9</accession>
<sequence length="78" mass="8788">MKTVSSKSQALDLDAQIHLALKRHYGFAKPITDGQFYETPKGEVQINWTNSGLDHLKINTSEGSCYVSYTVKPDKDRD</sequence>
<evidence type="ECO:0000313" key="1">
    <source>
        <dbReference type="EMBL" id="RYC70720.1"/>
    </source>
</evidence>